<feature type="compositionally biased region" description="Pro residues" evidence="2">
    <location>
        <begin position="1"/>
        <end position="15"/>
    </location>
</feature>
<feature type="transmembrane region" description="Helical" evidence="3">
    <location>
        <begin position="82"/>
        <end position="103"/>
    </location>
</feature>
<feature type="coiled-coil region" evidence="1">
    <location>
        <begin position="119"/>
        <end position="167"/>
    </location>
</feature>
<dbReference type="Proteomes" id="UP001596305">
    <property type="component" value="Unassembled WGS sequence"/>
</dbReference>
<feature type="region of interest" description="Disordered" evidence="2">
    <location>
        <begin position="1"/>
        <end position="57"/>
    </location>
</feature>
<keyword evidence="1" id="KW-0175">Coiled coil</keyword>
<sequence length="244" mass="25194">MSTPPGGQPTPPPPSSAHGGDGVVPPPGGTPGPPPAPPAFVPGSSTPLPGAAPQTQAYLSAADRTGPETGPARGRSGRGKTVAILVLSAALVVALGLAAYLLVTTLSWQDRSAQWEKESRELGRQVAQLDADLDGANAELESARSQLTTAQERITALANEKAQLGDENVASQQYLDYQARISEAAGTVAAALGQCTTAQDELIGYLNNRDAYNPDDLARFATQVDDLCNAATAANTELQKELEK</sequence>
<evidence type="ECO:0000256" key="2">
    <source>
        <dbReference type="SAM" id="MobiDB-lite"/>
    </source>
</evidence>
<protein>
    <submittedName>
        <fullName evidence="4">Uncharacterized protein</fullName>
    </submittedName>
</protein>
<keyword evidence="5" id="KW-1185">Reference proteome</keyword>
<keyword evidence="3" id="KW-0812">Transmembrane</keyword>
<organism evidence="4 5">
    <name type="scientific">Oerskovia paurometabola</name>
    <dbReference type="NCBI Taxonomy" id="162170"/>
    <lineage>
        <taxon>Bacteria</taxon>
        <taxon>Bacillati</taxon>
        <taxon>Actinomycetota</taxon>
        <taxon>Actinomycetes</taxon>
        <taxon>Micrococcales</taxon>
        <taxon>Cellulomonadaceae</taxon>
        <taxon>Oerskovia</taxon>
    </lineage>
</organism>
<gene>
    <name evidence="4" type="ORF">ACFP71_13450</name>
</gene>
<accession>A0ABW1XAZ3</accession>
<dbReference type="EMBL" id="JBHSTM010000008">
    <property type="protein sequence ID" value="MFC6425839.1"/>
    <property type="molecule type" value="Genomic_DNA"/>
</dbReference>
<dbReference type="RefSeq" id="WP_239527368.1">
    <property type="nucleotide sequence ID" value="NZ_BAAAIY010000001.1"/>
</dbReference>
<proteinExistence type="predicted"/>
<reference evidence="5" key="1">
    <citation type="journal article" date="2019" name="Int. J. Syst. Evol. Microbiol.">
        <title>The Global Catalogue of Microorganisms (GCM) 10K type strain sequencing project: providing services to taxonomists for standard genome sequencing and annotation.</title>
        <authorList>
            <consortium name="The Broad Institute Genomics Platform"/>
            <consortium name="The Broad Institute Genome Sequencing Center for Infectious Disease"/>
            <person name="Wu L."/>
            <person name="Ma J."/>
        </authorList>
    </citation>
    <scope>NUCLEOTIDE SEQUENCE [LARGE SCALE GENOMIC DNA]</scope>
    <source>
        <strain evidence="5">CCUG 47105</strain>
    </source>
</reference>
<name>A0ABW1XAZ3_9CELL</name>
<evidence type="ECO:0000313" key="4">
    <source>
        <dbReference type="EMBL" id="MFC6425839.1"/>
    </source>
</evidence>
<evidence type="ECO:0000256" key="1">
    <source>
        <dbReference type="SAM" id="Coils"/>
    </source>
</evidence>
<evidence type="ECO:0000256" key="3">
    <source>
        <dbReference type="SAM" id="Phobius"/>
    </source>
</evidence>
<comment type="caution">
    <text evidence="4">The sequence shown here is derived from an EMBL/GenBank/DDBJ whole genome shotgun (WGS) entry which is preliminary data.</text>
</comment>
<keyword evidence="3" id="KW-1133">Transmembrane helix</keyword>
<keyword evidence="3" id="KW-0472">Membrane</keyword>
<evidence type="ECO:0000313" key="5">
    <source>
        <dbReference type="Proteomes" id="UP001596305"/>
    </source>
</evidence>
<feature type="compositionally biased region" description="Pro residues" evidence="2">
    <location>
        <begin position="24"/>
        <end position="40"/>
    </location>
</feature>